<organism evidence="1 2">
    <name type="scientific">Legionella shakespearei DSM 23087</name>
    <dbReference type="NCBI Taxonomy" id="1122169"/>
    <lineage>
        <taxon>Bacteria</taxon>
        <taxon>Pseudomonadati</taxon>
        <taxon>Pseudomonadota</taxon>
        <taxon>Gammaproteobacteria</taxon>
        <taxon>Legionellales</taxon>
        <taxon>Legionellaceae</taxon>
        <taxon>Legionella</taxon>
    </lineage>
</organism>
<dbReference type="PATRIC" id="fig|1122169.6.peg.2888"/>
<dbReference type="Proteomes" id="UP000054600">
    <property type="component" value="Unassembled WGS sequence"/>
</dbReference>
<protein>
    <submittedName>
        <fullName evidence="1">Uncharacterized protein</fullName>
    </submittedName>
</protein>
<proteinExistence type="predicted"/>
<dbReference type="RefSeq" id="WP_018576770.1">
    <property type="nucleotide sequence ID" value="NZ_KB892391.1"/>
</dbReference>
<reference evidence="1 2" key="1">
    <citation type="submission" date="2015-11" db="EMBL/GenBank/DDBJ databases">
        <title>Genomic analysis of 38 Legionella species identifies large and diverse effector repertoires.</title>
        <authorList>
            <person name="Burstein D."/>
            <person name="Amaro F."/>
            <person name="Zusman T."/>
            <person name="Lifshitz Z."/>
            <person name="Cohen O."/>
            <person name="Gilbert J.A."/>
            <person name="Pupko T."/>
            <person name="Shuman H.A."/>
            <person name="Segal G."/>
        </authorList>
    </citation>
    <scope>NUCLEOTIDE SEQUENCE [LARGE SCALE GENOMIC DNA]</scope>
    <source>
        <strain evidence="1 2">ATCC 49655</strain>
    </source>
</reference>
<dbReference type="AlphaFoldDB" id="A0A0W0YLT0"/>
<name>A0A0W0YLT0_9GAMM</name>
<comment type="caution">
    <text evidence="1">The sequence shown here is derived from an EMBL/GenBank/DDBJ whole genome shotgun (WGS) entry which is preliminary data.</text>
</comment>
<dbReference type="EMBL" id="LNYW01000066">
    <property type="protein sequence ID" value="KTD57668.1"/>
    <property type="molecule type" value="Genomic_DNA"/>
</dbReference>
<evidence type="ECO:0000313" key="1">
    <source>
        <dbReference type="EMBL" id="KTD57668.1"/>
    </source>
</evidence>
<accession>A0A0W0YLT0</accession>
<evidence type="ECO:0000313" key="2">
    <source>
        <dbReference type="Proteomes" id="UP000054600"/>
    </source>
</evidence>
<gene>
    <name evidence="1" type="ORF">Lsha_2509</name>
</gene>
<keyword evidence="2" id="KW-1185">Reference proteome</keyword>
<sequence length="180" mass="20823">MFPTAYSARIRWSGRSIELRLESDEGIKKLNIRSIEFYLPFDKPSNIQIQINTKSMYSSHPLINKFVAKDPENYEKLIHKDVHCVRISTVNHEVKESEARKLVDDFFDSLFAPNMRESFLPLYPEDLKKLQEALISSEGRYHMPSVTTTPWTPKLFAQGSVAKEAQDAKQAKEPECTWSI</sequence>